<dbReference type="EMBL" id="BLQM01000175">
    <property type="protein sequence ID" value="GMH72361.1"/>
    <property type="molecule type" value="Genomic_DNA"/>
</dbReference>
<organism evidence="1 2">
    <name type="scientific">Triparma laevis f. inornata</name>
    <dbReference type="NCBI Taxonomy" id="1714386"/>
    <lineage>
        <taxon>Eukaryota</taxon>
        <taxon>Sar</taxon>
        <taxon>Stramenopiles</taxon>
        <taxon>Ochrophyta</taxon>
        <taxon>Bolidophyceae</taxon>
        <taxon>Parmales</taxon>
        <taxon>Triparmaceae</taxon>
        <taxon>Triparma</taxon>
    </lineage>
</organism>
<protein>
    <submittedName>
        <fullName evidence="1">Uncharacterized protein</fullName>
    </submittedName>
</protein>
<dbReference type="Proteomes" id="UP001162640">
    <property type="component" value="Unassembled WGS sequence"/>
</dbReference>
<proteinExistence type="predicted"/>
<dbReference type="AlphaFoldDB" id="A0A9W7AKR8"/>
<name>A0A9W7AKR8_9STRA</name>
<sequence>MLLATLVAGYTGPRWLRCLSSEVADSDTTTTTDLEDDPTVERIRSGATRGYICPETIRSCSGSSSVGSSSGKSVRCEVTRSEVTMRERNISIRNSA</sequence>
<evidence type="ECO:0000313" key="1">
    <source>
        <dbReference type="EMBL" id="GMH72361.1"/>
    </source>
</evidence>
<comment type="caution">
    <text evidence="1">The sequence shown here is derived from an EMBL/GenBank/DDBJ whole genome shotgun (WGS) entry which is preliminary data.</text>
</comment>
<reference evidence="2" key="1">
    <citation type="journal article" date="2023" name="Commun. Biol.">
        <title>Genome analysis of Parmales, the sister group of diatoms, reveals the evolutionary specialization of diatoms from phago-mixotrophs to photoautotrophs.</title>
        <authorList>
            <person name="Ban H."/>
            <person name="Sato S."/>
            <person name="Yoshikawa S."/>
            <person name="Yamada K."/>
            <person name="Nakamura Y."/>
            <person name="Ichinomiya M."/>
            <person name="Sato N."/>
            <person name="Blanc-Mathieu R."/>
            <person name="Endo H."/>
            <person name="Kuwata A."/>
            <person name="Ogata H."/>
        </authorList>
    </citation>
    <scope>NUCLEOTIDE SEQUENCE [LARGE SCALE GENOMIC DNA]</scope>
</reference>
<gene>
    <name evidence="1" type="ORF">TL16_g05894</name>
</gene>
<accession>A0A9W7AKR8</accession>
<evidence type="ECO:0000313" key="2">
    <source>
        <dbReference type="Proteomes" id="UP001162640"/>
    </source>
</evidence>